<dbReference type="Proteomes" id="UP000001362">
    <property type="component" value="Chromosome"/>
</dbReference>
<keyword evidence="2" id="KW-1185">Reference proteome</keyword>
<sequence length="43" mass="4996">MEHPEAPSQRISHEAIKFFGFRTLSEVISRYIKELYSGIALEN</sequence>
<organism evidence="1 2">
    <name type="scientific">Acidithiobacillus ferrooxidans (strain ATCC 23270 / DSM 14882 / CIP 104768 / NCIMB 8455)</name>
    <name type="common">Ferrobacillus ferrooxidans (strain ATCC 23270)</name>
    <dbReference type="NCBI Taxonomy" id="243159"/>
    <lineage>
        <taxon>Bacteria</taxon>
        <taxon>Pseudomonadati</taxon>
        <taxon>Pseudomonadota</taxon>
        <taxon>Acidithiobacillia</taxon>
        <taxon>Acidithiobacillales</taxon>
        <taxon>Acidithiobacillaceae</taxon>
        <taxon>Acidithiobacillus</taxon>
    </lineage>
</organism>
<reference evidence="1 2" key="1">
    <citation type="journal article" date="2008" name="BMC Genomics">
        <title>Acidithiobacillus ferrooxidans metabolism: from genome sequence to industrial applications.</title>
        <authorList>
            <person name="Valdes J."/>
            <person name="Pedroso I."/>
            <person name="Quatrini R."/>
            <person name="Dodson R.J."/>
            <person name="Tettelin H."/>
            <person name="Blake R.II."/>
            <person name="Eisen J.A."/>
            <person name="Holmes D.S."/>
        </authorList>
    </citation>
    <scope>NUCLEOTIDE SEQUENCE [LARGE SCALE GENOMIC DNA]</scope>
    <source>
        <strain evidence="2">ATCC 23270 / DSM 14882 / CIP 104768 / NCIMB 8455</strain>
    </source>
</reference>
<dbReference type="KEGG" id="afr:AFE_2038"/>
<dbReference type="HOGENOM" id="CLU_3228225_0_0_6"/>
<evidence type="ECO:0000313" key="2">
    <source>
        <dbReference type="Proteomes" id="UP000001362"/>
    </source>
</evidence>
<dbReference type="AlphaFoldDB" id="B7J4P9"/>
<accession>B7J4P9</accession>
<dbReference type="PaxDb" id="243159-AFE_2038"/>
<dbReference type="STRING" id="243159.AFE_2038"/>
<evidence type="ECO:0000313" key="1">
    <source>
        <dbReference type="EMBL" id="ACK79009.1"/>
    </source>
</evidence>
<gene>
    <name evidence="1" type="ordered locus">AFE_2038</name>
</gene>
<protein>
    <submittedName>
        <fullName evidence="1">Uncharacterized protein</fullName>
    </submittedName>
</protein>
<proteinExistence type="predicted"/>
<dbReference type="EMBL" id="CP001219">
    <property type="protein sequence ID" value="ACK79009.1"/>
    <property type="molecule type" value="Genomic_DNA"/>
</dbReference>
<name>B7J4P9_ACIF2</name>